<reference evidence="3" key="2">
    <citation type="submission" date="2022-03" db="EMBL/GenBank/DDBJ databases">
        <title>Draft title - Genomic analysis of global carrot germplasm unveils the trajectory of domestication and the origin of high carotenoid orange carrot.</title>
        <authorList>
            <person name="Iorizzo M."/>
            <person name="Ellison S."/>
            <person name="Senalik D."/>
            <person name="Macko-Podgorni A."/>
            <person name="Grzebelus D."/>
            <person name="Bostan H."/>
            <person name="Rolling W."/>
            <person name="Curaba J."/>
            <person name="Simon P."/>
        </authorList>
    </citation>
    <scope>NUCLEOTIDE SEQUENCE</scope>
    <source>
        <tissue evidence="3">Leaf</tissue>
    </source>
</reference>
<evidence type="ECO:0000313" key="3">
    <source>
        <dbReference type="EMBL" id="WOG86117.1"/>
    </source>
</evidence>
<evidence type="ECO:0000313" key="4">
    <source>
        <dbReference type="Proteomes" id="UP000077755"/>
    </source>
</evidence>
<feature type="domain" description="Retrotransposon Copia-like N-terminal" evidence="2">
    <location>
        <begin position="31"/>
        <end position="76"/>
    </location>
</feature>
<keyword evidence="4" id="KW-1185">Reference proteome</keyword>
<dbReference type="InterPro" id="IPR029472">
    <property type="entry name" value="Copia-like_N"/>
</dbReference>
<proteinExistence type="predicted"/>
<dbReference type="Pfam" id="PF03732">
    <property type="entry name" value="Retrotrans_gag"/>
    <property type="match status" value="1"/>
</dbReference>
<protein>
    <recommendedName>
        <fullName evidence="5">Retrotransposon Copia-like N-terminal domain-containing protein</fullName>
    </recommendedName>
</protein>
<dbReference type="InterPro" id="IPR005162">
    <property type="entry name" value="Retrotrans_gag_dom"/>
</dbReference>
<dbReference type="PANTHER" id="PTHR37610:SF101">
    <property type="entry name" value="(RAPE) HYPOTHETICAL PROTEIN"/>
    <property type="match status" value="1"/>
</dbReference>
<evidence type="ECO:0008006" key="5">
    <source>
        <dbReference type="Google" id="ProtNLM"/>
    </source>
</evidence>
<evidence type="ECO:0000259" key="1">
    <source>
        <dbReference type="Pfam" id="PF03732"/>
    </source>
</evidence>
<sequence length="268" mass="31324">MGDKSDKVVTNDETLLSSSKIEYNSPFYLGPQDRPGDFITPARLRGNNYDDWAKSIRTALRARRKFGFLDGTYTTPTPPCTNDDWWTIQSMLVSWLMNTIDPEVKSTLSHYDDAYLLWKHLKERFSHVNGPRVQQLKSNISRCEQSADMSVSTYYGKLNILWDELSHHEPILSCECGFCKCNLGTKHEKRHEDERLHQFLMGLYSPYYAQIRSTLLSQEPLPSLNRAYQQVIQEERVRGIVQKQGRKTNKTRNFWICCSNSRAWKRTR</sequence>
<dbReference type="Pfam" id="PF14244">
    <property type="entry name" value="Retrotran_gag_3"/>
    <property type="match status" value="1"/>
</dbReference>
<gene>
    <name evidence="3" type="ORF">DCAR_0205317</name>
</gene>
<name>A0AAF1AMN0_DAUCS</name>
<organism evidence="3 4">
    <name type="scientific">Daucus carota subsp. sativus</name>
    <name type="common">Carrot</name>
    <dbReference type="NCBI Taxonomy" id="79200"/>
    <lineage>
        <taxon>Eukaryota</taxon>
        <taxon>Viridiplantae</taxon>
        <taxon>Streptophyta</taxon>
        <taxon>Embryophyta</taxon>
        <taxon>Tracheophyta</taxon>
        <taxon>Spermatophyta</taxon>
        <taxon>Magnoliopsida</taxon>
        <taxon>eudicotyledons</taxon>
        <taxon>Gunneridae</taxon>
        <taxon>Pentapetalae</taxon>
        <taxon>asterids</taxon>
        <taxon>campanulids</taxon>
        <taxon>Apiales</taxon>
        <taxon>Apiaceae</taxon>
        <taxon>Apioideae</taxon>
        <taxon>Scandiceae</taxon>
        <taxon>Daucinae</taxon>
        <taxon>Daucus</taxon>
        <taxon>Daucus sect. Daucus</taxon>
    </lineage>
</organism>
<dbReference type="AlphaFoldDB" id="A0AAF1AMN0"/>
<evidence type="ECO:0000259" key="2">
    <source>
        <dbReference type="Pfam" id="PF14244"/>
    </source>
</evidence>
<reference evidence="3" key="1">
    <citation type="journal article" date="2016" name="Nat. Genet.">
        <title>A high-quality carrot genome assembly provides new insights into carotenoid accumulation and asterid genome evolution.</title>
        <authorList>
            <person name="Iorizzo M."/>
            <person name="Ellison S."/>
            <person name="Senalik D."/>
            <person name="Zeng P."/>
            <person name="Satapoomin P."/>
            <person name="Huang J."/>
            <person name="Bowman M."/>
            <person name="Iovene M."/>
            <person name="Sanseverino W."/>
            <person name="Cavagnaro P."/>
            <person name="Yildiz M."/>
            <person name="Macko-Podgorni A."/>
            <person name="Moranska E."/>
            <person name="Grzebelus E."/>
            <person name="Grzebelus D."/>
            <person name="Ashrafi H."/>
            <person name="Zheng Z."/>
            <person name="Cheng S."/>
            <person name="Spooner D."/>
            <person name="Van Deynze A."/>
            <person name="Simon P."/>
        </authorList>
    </citation>
    <scope>NUCLEOTIDE SEQUENCE</scope>
    <source>
        <tissue evidence="3">Leaf</tissue>
    </source>
</reference>
<accession>A0AAF1AMN0</accession>
<dbReference type="EMBL" id="CP093344">
    <property type="protein sequence ID" value="WOG86117.1"/>
    <property type="molecule type" value="Genomic_DNA"/>
</dbReference>
<dbReference type="Proteomes" id="UP000077755">
    <property type="component" value="Chromosome 2"/>
</dbReference>
<dbReference type="PANTHER" id="PTHR37610">
    <property type="entry name" value="CCHC-TYPE DOMAIN-CONTAINING PROTEIN"/>
    <property type="match status" value="1"/>
</dbReference>
<feature type="domain" description="Retrotransposon gag" evidence="1">
    <location>
        <begin position="117"/>
        <end position="168"/>
    </location>
</feature>